<evidence type="ECO:0000313" key="2">
    <source>
        <dbReference type="Proteomes" id="UP000689195"/>
    </source>
</evidence>
<dbReference type="AlphaFoldDB" id="A0A8S1W7I5"/>
<keyword evidence="2" id="KW-1185">Reference proteome</keyword>
<organism evidence="1 2">
    <name type="scientific">Paramecium pentaurelia</name>
    <dbReference type="NCBI Taxonomy" id="43138"/>
    <lineage>
        <taxon>Eukaryota</taxon>
        <taxon>Sar</taxon>
        <taxon>Alveolata</taxon>
        <taxon>Ciliophora</taxon>
        <taxon>Intramacronucleata</taxon>
        <taxon>Oligohymenophorea</taxon>
        <taxon>Peniculida</taxon>
        <taxon>Parameciidae</taxon>
        <taxon>Paramecium</taxon>
    </lineage>
</organism>
<dbReference type="Proteomes" id="UP000689195">
    <property type="component" value="Unassembled WGS sequence"/>
</dbReference>
<evidence type="ECO:0000313" key="1">
    <source>
        <dbReference type="EMBL" id="CAD8183809.1"/>
    </source>
</evidence>
<accession>A0A8S1W7I5</accession>
<protein>
    <submittedName>
        <fullName evidence="1">Uncharacterized protein</fullName>
    </submittedName>
</protein>
<gene>
    <name evidence="1" type="ORF">PPENT_87.1.T0810192</name>
</gene>
<proteinExistence type="predicted"/>
<reference evidence="1" key="1">
    <citation type="submission" date="2021-01" db="EMBL/GenBank/DDBJ databases">
        <authorList>
            <consortium name="Genoscope - CEA"/>
            <person name="William W."/>
        </authorList>
    </citation>
    <scope>NUCLEOTIDE SEQUENCE</scope>
</reference>
<name>A0A8S1W7I5_9CILI</name>
<dbReference type="EMBL" id="CAJJDO010000081">
    <property type="protein sequence ID" value="CAD8183809.1"/>
    <property type="molecule type" value="Genomic_DNA"/>
</dbReference>
<sequence>MDLQVHPTLLFIFIQKHYLCKIYKYLTIIFQVINYGEIFYGIKFDQFFNKLFYFFQALKIKNIGGVAQQQHQYSNVLTANFQISQHQKALFLKLTVNIAILDQKYHQFN</sequence>
<comment type="caution">
    <text evidence="1">The sequence shown here is derived from an EMBL/GenBank/DDBJ whole genome shotgun (WGS) entry which is preliminary data.</text>
</comment>